<dbReference type="FunFam" id="1.10.506.10:FF:000004">
    <property type="entry name" value="IQ motif containing GTPase activating protein 1"/>
    <property type="match status" value="1"/>
</dbReference>
<reference evidence="7" key="1">
    <citation type="submission" date="2016-02" db="EMBL/GenBank/DDBJ databases">
        <title>RNAseq analyses of the midgut from blood- or serum-fed Ixodes ricinus ticks.</title>
        <authorList>
            <person name="Perner J."/>
            <person name="Provaznik J."/>
            <person name="Schrenkova J."/>
            <person name="Urbanova V."/>
            <person name="Ribeiro J.M."/>
            <person name="Kopacek P."/>
        </authorList>
    </citation>
    <scope>NUCLEOTIDE SEQUENCE</scope>
    <source>
        <tissue evidence="7">Gut</tissue>
    </source>
</reference>
<keyword evidence="3" id="KW-0112">Calmodulin-binding</keyword>
<dbReference type="InterPro" id="IPR001715">
    <property type="entry name" value="CH_dom"/>
</dbReference>
<dbReference type="SUPFAM" id="SSF143885">
    <property type="entry name" value="RGC domain-like"/>
    <property type="match status" value="1"/>
</dbReference>
<dbReference type="Gene3D" id="1.10.418.10">
    <property type="entry name" value="Calponin-like domain"/>
    <property type="match status" value="1"/>
</dbReference>
<dbReference type="SUPFAM" id="SSF48350">
    <property type="entry name" value="GTPase activation domain, GAP"/>
    <property type="match status" value="1"/>
</dbReference>
<sequence length="1576" mass="177243">MDEEAVSSMASRASSDTMDLQRQEQVAYEYLCHLEETRAWLSACISQELPGPSALEESLRNGVYLAKLAHFFAPDVVPLRKVYDADESVYAERGLRFRHTDNINHWLAAMRAVGLPQHFFPDAFDLYDKRNLPRVIYCLHALSLLLFKLGKAPKIEDLVGKLSFSSSQIDEVRLALQERGVELPAFGKIGGILAREMSADDAALHVAVILINKALDDEDPEAMVAALRDPRAELCAVRDTNASRYLQVLRVAKQVKLENHLERSLDGSYVADVYDEMLNQAEIQGYVFETNVNVLLEQLDKAIKEDDLAVFGTLIGSPDLGVSNVVPENVAGYLEVLKKIREDADDEAFVLSKSDLQVAVTASNEKVELENAQEEAIIAINNCLKGDDAEATFRALQNPAAALPEVYPLVSGLYHSELASIRNEAGHNLDRNELINGLCILSAIAEVNFSLRMKGSCEVVESLRKPSAHISGVNEGRTSRYMGTLLQELSNKSKGDSVGTYLTHTEIQNCVDTANSRADDEHDKEKAVQWINQAVASGNASKTVDALLKKAAMILCVDKAQEKVYQLFLATKQAGQENAFLTVDDIQHEVNSANTIATESNRICVSLATVHMGVVHGSADDVLNGLEALDSVKVIPGCKKLYLKELQRLSTEGKDSEEPLEWLSCFVQPNLHFNFNLLTLQSEWSDSPYGSLDSYMSLDKVTKLVEDVNDRFLSEDFIPLWVNFQAASRGWLARRPADELRKRLARIISFKIDTTDSQQVRASPRKLRRSDSFLARLQSHIRGFLTRRRLHVSICHPEVEKESCQELLNQAHLPLIREFLHSLDVSAHDFSQEAELQKVKSSVVASIRHNNALEKEVDAMDVKIGLLVRNCITLGQVMQHTGKKAKRDSLLYQTSWLKTTQSLTSLSKESRERLAAYQHLFYLLQTDPIYLAKLIFAMPASRSNKFIESVIPSIFNYGSSPREEYLLLMLFKSALEEEIKLKVQNPADILTGNPLVLKMVVDFYRTGRGQGALQDLLKPLVSSVLDDPDLSIDLSPVDVYKKWINEIETTTGKPSGMKYECSAEDAIQHPEVQERLSESVVQLEKLVSTFCTTITKSQDKVPYGILYVAKVLKNSLHSKFPSLPEEELLKYVGNLLYYRYINSGIVAPDSFDIIQLSPGTTLTTKQRKNLGLIAKILQLAASGKTYDNDQHLRRLSVLTRSCNLIFQEFFREACDVTSPEEHFGIDSYTEASLLTPPTITLTLQELRDTHQLLLEHKLDVAPDSFDVLHRLLDDIGKLPTDDELLGPLGGTSSRKVENTELCLTLTQKYTDEEDKVQLLYSETKQMVVRLIRYRLDARTAREVLCSPVTEDEDQLYQSCSSPETVEARKKFQTLQDLHQMALESVKALQKVGRLPADDTYMGYLLEDIAKDIVQQREYRRSREQELRRLQQTQRDLDRKTAFYEEKLDYYQQYVQACLNNLINKGPKKGHQASKLRTSSLKYTGAQLADKGVLLSVDGLEPSQLKNAHFELSPREQQGVFSVRARFLGVPVDAADIDIQDLLQKQYEGVAVMDVFGKARVNVNLLLYLINRKFYGK</sequence>
<keyword evidence="4" id="KW-0175">Coiled coil</keyword>
<proteinExistence type="evidence at transcript level"/>
<name>A0A131Y051_IXORI</name>
<dbReference type="Pfam" id="PF00616">
    <property type="entry name" value="RasGAP"/>
    <property type="match status" value="1"/>
</dbReference>
<dbReference type="PROSITE" id="PS50096">
    <property type="entry name" value="IQ"/>
    <property type="match status" value="2"/>
</dbReference>
<dbReference type="Pfam" id="PF00612">
    <property type="entry name" value="IQ"/>
    <property type="match status" value="1"/>
</dbReference>
<dbReference type="Pfam" id="PF03836">
    <property type="entry name" value="RasGAP_C"/>
    <property type="match status" value="1"/>
</dbReference>
<evidence type="ECO:0000259" key="5">
    <source>
        <dbReference type="PROSITE" id="PS50018"/>
    </source>
</evidence>
<evidence type="ECO:0000256" key="2">
    <source>
        <dbReference type="ARBA" id="ARBA00022737"/>
    </source>
</evidence>
<dbReference type="InterPro" id="IPR000048">
    <property type="entry name" value="IQ_motif_EF-hand-BS"/>
</dbReference>
<dbReference type="InterPro" id="IPR008936">
    <property type="entry name" value="Rho_GTPase_activation_prot"/>
</dbReference>
<dbReference type="InterPro" id="IPR001936">
    <property type="entry name" value="RasGAP_dom"/>
</dbReference>
<dbReference type="GO" id="GO:0005938">
    <property type="term" value="C:cell cortex"/>
    <property type="evidence" value="ECO:0007669"/>
    <property type="project" value="TreeGrafter"/>
</dbReference>
<dbReference type="GO" id="GO:1903479">
    <property type="term" value="P:mitotic actomyosin contractile ring assembly actin filament organization"/>
    <property type="evidence" value="ECO:0007669"/>
    <property type="project" value="TreeGrafter"/>
</dbReference>
<feature type="domain" description="Ras-GAP" evidence="5">
    <location>
        <begin position="962"/>
        <end position="1182"/>
    </location>
</feature>
<dbReference type="InterPro" id="IPR000593">
    <property type="entry name" value="RasGAP_C"/>
</dbReference>
<dbReference type="PROSITE" id="PS50018">
    <property type="entry name" value="RAS_GTPASE_ACTIV_2"/>
    <property type="match status" value="1"/>
</dbReference>
<evidence type="ECO:0000256" key="1">
    <source>
        <dbReference type="ARBA" id="ARBA00022553"/>
    </source>
</evidence>
<evidence type="ECO:0000256" key="4">
    <source>
        <dbReference type="SAM" id="Coils"/>
    </source>
</evidence>
<dbReference type="PANTHER" id="PTHR14149">
    <property type="entry name" value="RAS GTPASE-ACTIVATING PROTEIN WITH IQ MOTIF"/>
    <property type="match status" value="1"/>
</dbReference>
<evidence type="ECO:0000256" key="3">
    <source>
        <dbReference type="ARBA" id="ARBA00022860"/>
    </source>
</evidence>
<protein>
    <submittedName>
        <fullName evidence="7">Putative ras gtpase-activating protein family</fullName>
    </submittedName>
</protein>
<evidence type="ECO:0000259" key="6">
    <source>
        <dbReference type="PROSITE" id="PS50021"/>
    </source>
</evidence>
<dbReference type="EMBL" id="GEFM01003934">
    <property type="protein sequence ID" value="JAP71862.1"/>
    <property type="molecule type" value="mRNA"/>
</dbReference>
<dbReference type="SUPFAM" id="SSF47576">
    <property type="entry name" value="Calponin-homology domain, CH-domain"/>
    <property type="match status" value="1"/>
</dbReference>
<dbReference type="CDD" id="cd05127">
    <property type="entry name" value="RasGAP_IQGAP_like"/>
    <property type="match status" value="1"/>
</dbReference>
<dbReference type="SMART" id="SM00323">
    <property type="entry name" value="RasGAP"/>
    <property type="match status" value="1"/>
</dbReference>
<dbReference type="FunFam" id="1.10.418.10:FF:000013">
    <property type="entry name" value="IQ motif containing GTPase activating protein 1"/>
    <property type="match status" value="1"/>
</dbReference>
<dbReference type="SMART" id="SM00033">
    <property type="entry name" value="CH"/>
    <property type="match status" value="1"/>
</dbReference>
<dbReference type="Gene3D" id="1.10.506.10">
    <property type="entry name" value="GTPase Activation - p120gap, domain 1"/>
    <property type="match status" value="1"/>
</dbReference>
<accession>A0A131Y051</accession>
<dbReference type="GO" id="GO:0005096">
    <property type="term" value="F:GTPase activator activity"/>
    <property type="evidence" value="ECO:0007669"/>
    <property type="project" value="TreeGrafter"/>
</dbReference>
<evidence type="ECO:0000313" key="7">
    <source>
        <dbReference type="EMBL" id="JAP71862.1"/>
    </source>
</evidence>
<dbReference type="InterPro" id="IPR036872">
    <property type="entry name" value="CH_dom_sf"/>
</dbReference>
<dbReference type="PROSITE" id="PS50021">
    <property type="entry name" value="CH"/>
    <property type="match status" value="1"/>
</dbReference>
<dbReference type="PANTHER" id="PTHR14149:SF14">
    <property type="entry name" value="CALPONIN-HOMOLOGY (CH) DOMAIN-CONTAINING PROTEIN"/>
    <property type="match status" value="1"/>
</dbReference>
<keyword evidence="2" id="KW-0677">Repeat</keyword>
<dbReference type="Pfam" id="PF00307">
    <property type="entry name" value="CH"/>
    <property type="match status" value="1"/>
</dbReference>
<keyword evidence="1" id="KW-0597">Phosphoprotein</keyword>
<feature type="coiled-coil region" evidence="4">
    <location>
        <begin position="1415"/>
        <end position="1446"/>
    </location>
</feature>
<dbReference type="GO" id="GO:0051015">
    <property type="term" value="F:actin filament binding"/>
    <property type="evidence" value="ECO:0007669"/>
    <property type="project" value="TreeGrafter"/>
</dbReference>
<organism evidence="7">
    <name type="scientific">Ixodes ricinus</name>
    <name type="common">Common tick</name>
    <name type="synonym">Acarus ricinus</name>
    <dbReference type="NCBI Taxonomy" id="34613"/>
    <lineage>
        <taxon>Eukaryota</taxon>
        <taxon>Metazoa</taxon>
        <taxon>Ecdysozoa</taxon>
        <taxon>Arthropoda</taxon>
        <taxon>Chelicerata</taxon>
        <taxon>Arachnida</taxon>
        <taxon>Acari</taxon>
        <taxon>Parasitiformes</taxon>
        <taxon>Ixodida</taxon>
        <taxon>Ixodoidea</taxon>
        <taxon>Ixodidae</taxon>
        <taxon>Ixodinae</taxon>
        <taxon>Ixodes</taxon>
    </lineage>
</organism>
<feature type="domain" description="Calponin-homology (CH)" evidence="6">
    <location>
        <begin position="31"/>
        <end position="146"/>
    </location>
</feature>
<dbReference type="GO" id="GO:0005516">
    <property type="term" value="F:calmodulin binding"/>
    <property type="evidence" value="ECO:0007669"/>
    <property type="project" value="UniProtKB-KW"/>
</dbReference>